<sequence>MAKSEYGGRYTYDMEKVEDSVDMMIRADSRASYMKGLRYMYYMLDGHDESGDLPEPVHTLLQYFIKNWDSCKEMWSAYGRAGLAHLGNNTNNRLEASWGSLKDILKPEMGVDECIETLLFLETAAEMEYASKFNVVGSRLYHDCDEQLSKVAAVVSPHAFQLTRNEYDLLAQNVSAYVTREVQPSIFEVVSSKMSSVYHINAKVLSRKDDFVTG</sequence>
<dbReference type="AlphaFoldDB" id="A0A6A4AQ66"/>
<evidence type="ECO:0000313" key="2">
    <source>
        <dbReference type="Proteomes" id="UP000434957"/>
    </source>
</evidence>
<proteinExistence type="predicted"/>
<organism evidence="1 2">
    <name type="scientific">Phytophthora rubi</name>
    <dbReference type="NCBI Taxonomy" id="129364"/>
    <lineage>
        <taxon>Eukaryota</taxon>
        <taxon>Sar</taxon>
        <taxon>Stramenopiles</taxon>
        <taxon>Oomycota</taxon>
        <taxon>Peronosporomycetes</taxon>
        <taxon>Peronosporales</taxon>
        <taxon>Peronosporaceae</taxon>
        <taxon>Phytophthora</taxon>
    </lineage>
</organism>
<evidence type="ECO:0000313" key="1">
    <source>
        <dbReference type="EMBL" id="KAE9262034.1"/>
    </source>
</evidence>
<protein>
    <submittedName>
        <fullName evidence="1">Uncharacterized protein</fullName>
    </submittedName>
</protein>
<dbReference type="PANTHER" id="PTHR31569:SF4">
    <property type="entry name" value="SWIM-TYPE DOMAIN-CONTAINING PROTEIN"/>
    <property type="match status" value="1"/>
</dbReference>
<keyword evidence="2" id="KW-1185">Reference proteome</keyword>
<reference evidence="1 2" key="1">
    <citation type="submission" date="2018-08" db="EMBL/GenBank/DDBJ databases">
        <title>Genomic investigation of the strawberry pathogen Phytophthora fragariae indicates pathogenicity is determined by transcriptional variation in three key races.</title>
        <authorList>
            <person name="Adams T.M."/>
            <person name="Armitage A.D."/>
            <person name="Sobczyk M.K."/>
            <person name="Bates H.J."/>
            <person name="Dunwell J.M."/>
            <person name="Nellist C.F."/>
            <person name="Harrison R.J."/>
        </authorList>
    </citation>
    <scope>NUCLEOTIDE SEQUENCE [LARGE SCALE GENOMIC DNA]</scope>
    <source>
        <strain evidence="1 2">SCRP333</strain>
    </source>
</reference>
<dbReference type="Proteomes" id="UP000434957">
    <property type="component" value="Unassembled WGS sequence"/>
</dbReference>
<name>A0A6A4AQ66_9STRA</name>
<dbReference type="InterPro" id="IPR052579">
    <property type="entry name" value="Zinc_finger_SWIM"/>
</dbReference>
<accession>A0A6A4AQ66</accession>
<dbReference type="EMBL" id="QXFT01009896">
    <property type="protein sequence ID" value="KAE9262034.1"/>
    <property type="molecule type" value="Genomic_DNA"/>
</dbReference>
<dbReference type="PANTHER" id="PTHR31569">
    <property type="entry name" value="SWIM-TYPE DOMAIN-CONTAINING PROTEIN"/>
    <property type="match status" value="1"/>
</dbReference>
<comment type="caution">
    <text evidence="1">The sequence shown here is derived from an EMBL/GenBank/DDBJ whole genome shotgun (WGS) entry which is preliminary data.</text>
</comment>
<gene>
    <name evidence="1" type="ORF">PR003_g33692</name>
</gene>